<feature type="transmembrane region" description="Helical" evidence="9">
    <location>
        <begin position="36"/>
        <end position="55"/>
    </location>
</feature>
<dbReference type="GO" id="GO:0016301">
    <property type="term" value="F:kinase activity"/>
    <property type="evidence" value="ECO:0007669"/>
    <property type="project" value="UniProtKB-KW"/>
</dbReference>
<dbReference type="Pfam" id="PF07730">
    <property type="entry name" value="HisKA_3"/>
    <property type="match status" value="1"/>
</dbReference>
<keyword evidence="8" id="KW-0902">Two-component regulatory system</keyword>
<evidence type="ECO:0000256" key="1">
    <source>
        <dbReference type="ARBA" id="ARBA00000085"/>
    </source>
</evidence>
<evidence type="ECO:0000313" key="11">
    <source>
        <dbReference type="EMBL" id="MFC5141130.1"/>
    </source>
</evidence>
<dbReference type="Pfam" id="PF02518">
    <property type="entry name" value="HATPase_c"/>
    <property type="match status" value="1"/>
</dbReference>
<feature type="transmembrane region" description="Helical" evidence="9">
    <location>
        <begin position="67"/>
        <end position="84"/>
    </location>
</feature>
<dbReference type="EC" id="2.7.13.3" evidence="2"/>
<dbReference type="CDD" id="cd16917">
    <property type="entry name" value="HATPase_UhpB-NarQ-NarX-like"/>
    <property type="match status" value="1"/>
</dbReference>
<feature type="transmembrane region" description="Helical" evidence="9">
    <location>
        <begin position="173"/>
        <end position="192"/>
    </location>
</feature>
<keyword evidence="6 11" id="KW-0418">Kinase</keyword>
<evidence type="ECO:0000256" key="6">
    <source>
        <dbReference type="ARBA" id="ARBA00022777"/>
    </source>
</evidence>
<feature type="transmembrane region" description="Helical" evidence="9">
    <location>
        <begin position="204"/>
        <end position="230"/>
    </location>
</feature>
<protein>
    <recommendedName>
        <fullName evidence="2">histidine kinase</fullName>
        <ecNumber evidence="2">2.7.13.3</ecNumber>
    </recommendedName>
</protein>
<feature type="transmembrane region" description="Helical" evidence="9">
    <location>
        <begin position="90"/>
        <end position="111"/>
    </location>
</feature>
<feature type="transmembrane region" description="Helical" evidence="9">
    <location>
        <begin position="236"/>
        <end position="258"/>
    </location>
</feature>
<evidence type="ECO:0000313" key="12">
    <source>
        <dbReference type="Proteomes" id="UP001596175"/>
    </source>
</evidence>
<reference evidence="12" key="1">
    <citation type="journal article" date="2019" name="Int. J. Syst. Evol. Microbiol.">
        <title>The Global Catalogue of Microorganisms (GCM) 10K type strain sequencing project: providing services to taxonomists for standard genome sequencing and annotation.</title>
        <authorList>
            <consortium name="The Broad Institute Genomics Platform"/>
            <consortium name="The Broad Institute Genome Sequencing Center for Infectious Disease"/>
            <person name="Wu L."/>
            <person name="Ma J."/>
        </authorList>
    </citation>
    <scope>NUCLEOTIDE SEQUENCE [LARGE SCALE GENOMIC DNA]</scope>
    <source>
        <strain evidence="12">XZYJ18</strain>
    </source>
</reference>
<comment type="catalytic activity">
    <reaction evidence="1">
        <text>ATP + protein L-histidine = ADP + protein N-phospho-L-histidine.</text>
        <dbReference type="EC" id="2.7.13.3"/>
    </reaction>
</comment>
<feature type="transmembrane region" description="Helical" evidence="9">
    <location>
        <begin position="123"/>
        <end position="144"/>
    </location>
</feature>
<dbReference type="PANTHER" id="PTHR24421:SF10">
    <property type="entry name" value="NITRATE_NITRITE SENSOR PROTEIN NARQ"/>
    <property type="match status" value="1"/>
</dbReference>
<dbReference type="SMART" id="SM00387">
    <property type="entry name" value="HATPase_c"/>
    <property type="match status" value="1"/>
</dbReference>
<keyword evidence="12" id="KW-1185">Reference proteome</keyword>
<dbReference type="Proteomes" id="UP001596175">
    <property type="component" value="Unassembled WGS sequence"/>
</dbReference>
<dbReference type="InterPro" id="IPR036890">
    <property type="entry name" value="HATPase_C_sf"/>
</dbReference>
<feature type="domain" description="Histidine kinase/HSP90-like ATPase" evidence="10">
    <location>
        <begin position="489"/>
        <end position="577"/>
    </location>
</feature>
<gene>
    <name evidence="11" type="ORF">ACFPK1_23040</name>
</gene>
<dbReference type="SUPFAM" id="SSF55874">
    <property type="entry name" value="ATPase domain of HSP90 chaperone/DNA topoisomerase II/histidine kinase"/>
    <property type="match status" value="1"/>
</dbReference>
<evidence type="ECO:0000256" key="8">
    <source>
        <dbReference type="ARBA" id="ARBA00023012"/>
    </source>
</evidence>
<evidence type="ECO:0000256" key="7">
    <source>
        <dbReference type="ARBA" id="ARBA00022840"/>
    </source>
</evidence>
<organism evidence="11 12">
    <name type="scientific">Actinomycetospora rhizophila</name>
    <dbReference type="NCBI Taxonomy" id="1416876"/>
    <lineage>
        <taxon>Bacteria</taxon>
        <taxon>Bacillati</taxon>
        <taxon>Actinomycetota</taxon>
        <taxon>Actinomycetes</taxon>
        <taxon>Pseudonocardiales</taxon>
        <taxon>Pseudonocardiaceae</taxon>
        <taxon>Actinomycetospora</taxon>
    </lineage>
</organism>
<keyword evidence="4" id="KW-0808">Transferase</keyword>
<accession>A0ABV9ZIU1</accession>
<dbReference type="InterPro" id="IPR003594">
    <property type="entry name" value="HATPase_dom"/>
</dbReference>
<dbReference type="Gene3D" id="3.30.565.10">
    <property type="entry name" value="Histidine kinase-like ATPase, C-terminal domain"/>
    <property type="match status" value="1"/>
</dbReference>
<keyword evidence="3" id="KW-0597">Phosphoprotein</keyword>
<dbReference type="RefSeq" id="WP_378023290.1">
    <property type="nucleotide sequence ID" value="NZ_JBHSKG010000014.1"/>
</dbReference>
<evidence type="ECO:0000256" key="9">
    <source>
        <dbReference type="SAM" id="Phobius"/>
    </source>
</evidence>
<evidence type="ECO:0000256" key="4">
    <source>
        <dbReference type="ARBA" id="ARBA00022679"/>
    </source>
</evidence>
<dbReference type="Gene3D" id="1.20.5.1930">
    <property type="match status" value="1"/>
</dbReference>
<evidence type="ECO:0000256" key="3">
    <source>
        <dbReference type="ARBA" id="ARBA00022553"/>
    </source>
</evidence>
<proteinExistence type="predicted"/>
<keyword evidence="9" id="KW-0812">Transmembrane</keyword>
<keyword evidence="9" id="KW-0472">Membrane</keyword>
<name>A0ABV9ZIU1_9PSEU</name>
<evidence type="ECO:0000259" key="10">
    <source>
        <dbReference type="SMART" id="SM00387"/>
    </source>
</evidence>
<dbReference type="InterPro" id="IPR050482">
    <property type="entry name" value="Sensor_HK_TwoCompSys"/>
</dbReference>
<evidence type="ECO:0000256" key="2">
    <source>
        <dbReference type="ARBA" id="ARBA00012438"/>
    </source>
</evidence>
<evidence type="ECO:0000256" key="5">
    <source>
        <dbReference type="ARBA" id="ARBA00022741"/>
    </source>
</evidence>
<keyword evidence="7" id="KW-0067">ATP-binding</keyword>
<comment type="caution">
    <text evidence="11">The sequence shown here is derived from an EMBL/GenBank/DDBJ whole genome shotgun (WGS) entry which is preliminary data.</text>
</comment>
<dbReference type="EMBL" id="JBHSKG010000014">
    <property type="protein sequence ID" value="MFC5141130.1"/>
    <property type="molecule type" value="Genomic_DNA"/>
</dbReference>
<keyword evidence="9" id="KW-1133">Transmembrane helix</keyword>
<dbReference type="InterPro" id="IPR011712">
    <property type="entry name" value="Sig_transdc_His_kin_sub3_dim/P"/>
</dbReference>
<dbReference type="PANTHER" id="PTHR24421">
    <property type="entry name" value="NITRATE/NITRITE SENSOR PROTEIN NARX-RELATED"/>
    <property type="match status" value="1"/>
</dbReference>
<sequence>MRRRGALVAAAAVLAGVAAAVALVRGGYTVPAELVAPTLVLTLAVAWSFVGVGLVAHRRRPDSRTGVLMVLFGFAWLARFVVAVDTTPAFVVGVLLGSVALSVFVQLLVTFPTGRTASVAQRVLVGAGWLLSVPLDAVFLALGAQRGRGDGPPPNGLVITPAGGEFRPEAVDLAVQGVVVVLFVSVLVSVWARWRAAGPAARRALTPGLVGGTVVVGTLLVERTAILLLLPPSAGVWLAWSAQVVLVVWPAALLLGLLRSRLDRSGVGRLVVELGGGPAVPERLRSVVARTLHDPSVELVHRRPGTDGFVDAEGVPVEVGGRAVTFLERDGEPIAALLHDPALSAEPDLVEAVAAGAGLAMENERLHAEVRHQLREVRASRARLVEAADAARRRVERDLHDGAQQRLVAVGLALRLARAGAPPAELDALLAEAADELGAALAELRELARGIYPPLLTDGGLGPALLSLAERAPLPVVLAAVPADRPPETVERTCYFVVSEALTNAAKHAGASKVEVGVVADGAGLRVEVVDDGVGGADADGSGLRGLADRVAALGGRLEVSSPAGRGTRVTASVPCG</sequence>
<keyword evidence="5" id="KW-0547">Nucleotide-binding</keyword>